<sequence length="264" mass="28878">MTERERAQIRARLGIIAPCPDGARCAPVLVDTGDFMIICAGVGPGHLDFLTHGVAELIRGADIVAGFDAVIEVVRPLLPQGARVVTMGYQDQVARLDRVAAEHHAGRRCVVLFMGDMHFSGFQYLERVERACGHPVDTVPGISSAQVLAARGKVCFDETTFLTFHRRGDLEPFKRHLVHVLADQRNAIAIPRPWDFMPKDIAAWLLAQGVSPGHPVEVWENLTLADAAWRGTLGSCTQAFSDMSIMLIRALAPMPSQIEPPPHP</sequence>
<dbReference type="CDD" id="cd11644">
    <property type="entry name" value="Precorrin-6Y-MT"/>
    <property type="match status" value="1"/>
</dbReference>
<comment type="caution">
    <text evidence="7">The sequence shown here is derived from an EMBL/GenBank/DDBJ whole genome shotgun (WGS) entry which is preliminary data.</text>
</comment>
<dbReference type="Proteomes" id="UP001216674">
    <property type="component" value="Unassembled WGS sequence"/>
</dbReference>
<dbReference type="PANTHER" id="PTHR43182">
    <property type="entry name" value="COBALT-PRECORRIN-6B C(15)-METHYLTRANSFERASE (DECARBOXYLATING)"/>
    <property type="match status" value="1"/>
</dbReference>
<gene>
    <name evidence="7" type="ORF">P3W85_09065</name>
</gene>
<accession>A0ABT6AL07</accession>
<evidence type="ECO:0000256" key="3">
    <source>
        <dbReference type="ARBA" id="ARBA00022603"/>
    </source>
</evidence>
<dbReference type="NCBIfam" id="TIGR02467">
    <property type="entry name" value="CbiE"/>
    <property type="match status" value="1"/>
</dbReference>
<evidence type="ECO:0000256" key="1">
    <source>
        <dbReference type="ARBA" id="ARBA00004953"/>
    </source>
</evidence>
<evidence type="ECO:0000256" key="4">
    <source>
        <dbReference type="ARBA" id="ARBA00022679"/>
    </source>
</evidence>
<feature type="domain" description="Tetrapyrrole methylase" evidence="6">
    <location>
        <begin position="36"/>
        <end position="234"/>
    </location>
</feature>
<dbReference type="GO" id="GO:0032259">
    <property type="term" value="P:methylation"/>
    <property type="evidence" value="ECO:0007669"/>
    <property type="project" value="UniProtKB-KW"/>
</dbReference>
<protein>
    <submittedName>
        <fullName evidence="7">Cobalt-precorrin-7 (C(5))-methyltransferase</fullName>
        <ecNumber evidence="7">2.1.1.289</ecNumber>
    </submittedName>
</protein>
<dbReference type="PANTHER" id="PTHR43182:SF1">
    <property type="entry name" value="COBALT-PRECORRIN-7 C(5)-METHYLTRANSFERASE"/>
    <property type="match status" value="1"/>
</dbReference>
<dbReference type="NCBIfam" id="NF004457">
    <property type="entry name" value="PRK05787.1-5"/>
    <property type="match status" value="1"/>
</dbReference>
<dbReference type="Pfam" id="PF00590">
    <property type="entry name" value="TP_methylase"/>
    <property type="match status" value="1"/>
</dbReference>
<evidence type="ECO:0000313" key="7">
    <source>
        <dbReference type="EMBL" id="MDF3833098.1"/>
    </source>
</evidence>
<dbReference type="InterPro" id="IPR014777">
    <property type="entry name" value="4pyrrole_Mease_sub1"/>
</dbReference>
<reference evidence="7 8" key="1">
    <citation type="submission" date="2023-03" db="EMBL/GenBank/DDBJ databases">
        <title>Draft assemblies of triclosan tolerant bacteria isolated from returned activated sludge.</title>
        <authorList>
            <person name="Van Hamelsveld S."/>
        </authorList>
    </citation>
    <scope>NUCLEOTIDE SEQUENCE [LARGE SCALE GENOMIC DNA]</scope>
    <source>
        <strain evidence="7 8">GW210010_S58</strain>
    </source>
</reference>
<keyword evidence="4 7" id="KW-0808">Transferase</keyword>
<proteinExistence type="predicted"/>
<dbReference type="InterPro" id="IPR000878">
    <property type="entry name" value="4pyrrol_Mease"/>
</dbReference>
<dbReference type="EC" id="2.1.1.289" evidence="7"/>
<dbReference type="EMBL" id="JARJLM010000158">
    <property type="protein sequence ID" value="MDF3833098.1"/>
    <property type="molecule type" value="Genomic_DNA"/>
</dbReference>
<keyword evidence="3 7" id="KW-0489">Methyltransferase</keyword>
<keyword evidence="8" id="KW-1185">Reference proteome</keyword>
<evidence type="ECO:0000259" key="6">
    <source>
        <dbReference type="Pfam" id="PF00590"/>
    </source>
</evidence>
<dbReference type="InterPro" id="IPR035996">
    <property type="entry name" value="4pyrrol_Methylase_sf"/>
</dbReference>
<keyword evidence="2" id="KW-0169">Cobalamin biosynthesis</keyword>
<dbReference type="Gene3D" id="3.40.1010.10">
    <property type="entry name" value="Cobalt-precorrin-4 Transmethylase, Domain 1"/>
    <property type="match status" value="1"/>
</dbReference>
<dbReference type="SUPFAM" id="SSF53790">
    <property type="entry name" value="Tetrapyrrole methylase"/>
    <property type="match status" value="1"/>
</dbReference>
<dbReference type="InterPro" id="IPR050714">
    <property type="entry name" value="Cobalamin_biosynth_MTase"/>
</dbReference>
<evidence type="ECO:0000256" key="5">
    <source>
        <dbReference type="ARBA" id="ARBA00022691"/>
    </source>
</evidence>
<keyword evidence="5" id="KW-0949">S-adenosyl-L-methionine</keyword>
<dbReference type="GO" id="GO:0008168">
    <property type="term" value="F:methyltransferase activity"/>
    <property type="evidence" value="ECO:0007669"/>
    <property type="project" value="UniProtKB-KW"/>
</dbReference>
<evidence type="ECO:0000313" key="8">
    <source>
        <dbReference type="Proteomes" id="UP001216674"/>
    </source>
</evidence>
<dbReference type="RefSeq" id="WP_276264531.1">
    <property type="nucleotide sequence ID" value="NZ_JARJLM010000158.1"/>
</dbReference>
<comment type="pathway">
    <text evidence="1">Cofactor biosynthesis; adenosylcobalamin biosynthesis.</text>
</comment>
<dbReference type="InterPro" id="IPR012818">
    <property type="entry name" value="CbiE"/>
</dbReference>
<name>A0ABT6AL07_9BURK</name>
<evidence type="ECO:0000256" key="2">
    <source>
        <dbReference type="ARBA" id="ARBA00022573"/>
    </source>
</evidence>
<organism evidence="7 8">
    <name type="scientific">Cupriavidus basilensis</name>
    <dbReference type="NCBI Taxonomy" id="68895"/>
    <lineage>
        <taxon>Bacteria</taxon>
        <taxon>Pseudomonadati</taxon>
        <taxon>Pseudomonadota</taxon>
        <taxon>Betaproteobacteria</taxon>
        <taxon>Burkholderiales</taxon>
        <taxon>Burkholderiaceae</taxon>
        <taxon>Cupriavidus</taxon>
    </lineage>
</organism>